<dbReference type="Gene3D" id="3.40.50.11000">
    <property type="entry name" value="Fe-S cluster assembly protein Dre2, N-terminal domain"/>
    <property type="match status" value="1"/>
</dbReference>
<evidence type="ECO:0000256" key="6">
    <source>
        <dbReference type="ARBA" id="ARBA00022723"/>
    </source>
</evidence>
<evidence type="ECO:0000256" key="8">
    <source>
        <dbReference type="ARBA" id="ARBA00023014"/>
    </source>
</evidence>
<evidence type="ECO:0000256" key="4">
    <source>
        <dbReference type="ARBA" id="ARBA00022490"/>
    </source>
</evidence>
<sequence>MPPSFVTIDTTVDLDMAPSAEATQSRSIGNTKTKRTLLLAPPSISAQEEKLRDLFNVFDRSVTDLQMLDRLAAGYVPLPADAYDSVLILTDSDGTRRSEALNLLTRTVFATLVPAMKVGATFKAQDGALSAAEAREALLSGLVEKDGGFEKANDEEEAVAVPLRFGNKKNTEGGNSVVKPISVGAPVTLDLDDDDDDDELIDENALLADEDISNLDIPKQCRPKPGRRPRACKDCTCGLAARLQEEDAAKRAEADKQLNVLKLESDDLNEVDFTIQGKAGSCNSCSLGDAFRCDGCPYRGLPAFKPGEEVRLLNDVAQV</sequence>
<feature type="binding site" evidence="10">
    <location>
        <position position="285"/>
    </location>
    <ligand>
        <name>[4Fe-4S] cluster</name>
        <dbReference type="ChEBI" id="CHEBI:49883"/>
    </ligand>
</feature>
<feature type="region of interest" description="Fe-S binding site B" evidence="10">
    <location>
        <begin position="282"/>
        <end position="296"/>
    </location>
</feature>
<dbReference type="STRING" id="1314773.A0A3N2PUV4"/>
<keyword evidence="7 10" id="KW-0408">Iron</keyword>
<feature type="binding site" evidence="10">
    <location>
        <position position="282"/>
    </location>
    <ligand>
        <name>[4Fe-4S] cluster</name>
        <dbReference type="ChEBI" id="CHEBI:49883"/>
    </ligand>
</feature>
<dbReference type="PANTHER" id="PTHR13273:SF14">
    <property type="entry name" value="ANAMORSIN"/>
    <property type="match status" value="1"/>
</dbReference>
<dbReference type="EMBL" id="ML119056">
    <property type="protein sequence ID" value="ROT38275.1"/>
    <property type="molecule type" value="Genomic_DNA"/>
</dbReference>
<evidence type="ECO:0000256" key="3">
    <source>
        <dbReference type="ARBA" id="ARBA00022485"/>
    </source>
</evidence>
<evidence type="ECO:0000313" key="14">
    <source>
        <dbReference type="Proteomes" id="UP000272025"/>
    </source>
</evidence>
<accession>A0A3N2PUV4</accession>
<evidence type="ECO:0000256" key="9">
    <source>
        <dbReference type="ARBA" id="ARBA00023128"/>
    </source>
</evidence>
<evidence type="ECO:0000256" key="2">
    <source>
        <dbReference type="ARBA" id="ARBA00008169"/>
    </source>
</evidence>
<feature type="short sequence motif" description="Cx2C motif 1" evidence="10">
    <location>
        <begin position="282"/>
        <end position="285"/>
    </location>
</feature>
<feature type="binding site" evidence="10">
    <location>
        <position position="237"/>
    </location>
    <ligand>
        <name>[2Fe-2S] cluster</name>
        <dbReference type="ChEBI" id="CHEBI:190135"/>
    </ligand>
</feature>
<dbReference type="AlphaFoldDB" id="A0A3N2PUV4"/>
<evidence type="ECO:0000256" key="7">
    <source>
        <dbReference type="ARBA" id="ARBA00023004"/>
    </source>
</evidence>
<keyword evidence="6 10" id="KW-0479">Metal-binding</keyword>
<feature type="region of interest" description="Fe-S binding site A" evidence="10">
    <location>
        <begin position="221"/>
        <end position="237"/>
    </location>
</feature>
<comment type="domain">
    <text evidence="10">The N-terminal domain has structural similarity with S-adenosyl-L-methionine-dependent methyltransferases, but does not bind S-adenosyl-L-methionine. It is required for correct assembly of the 2 Fe-S clusters.</text>
</comment>
<reference evidence="13 14" key="1">
    <citation type="journal article" date="2018" name="Mol. Ecol.">
        <title>The obligate alkalophilic soda-lake fungus Sodiomyces alkalinus has shifted to a protein diet.</title>
        <authorList>
            <person name="Grum-Grzhimaylo A.A."/>
            <person name="Falkoski D.L."/>
            <person name="van den Heuvel J."/>
            <person name="Valero-Jimenez C.A."/>
            <person name="Min B."/>
            <person name="Choi I.G."/>
            <person name="Lipzen A."/>
            <person name="Daum C.G."/>
            <person name="Aanen D.K."/>
            <person name="Tsang A."/>
            <person name="Henrissat B."/>
            <person name="Bilanenko E.N."/>
            <person name="de Vries R.P."/>
            <person name="van Kan J.A.L."/>
            <person name="Grigoriev I.V."/>
            <person name="Debets A.J.M."/>
        </authorList>
    </citation>
    <scope>NUCLEOTIDE SEQUENCE [LARGE SCALE GENOMIC DNA]</scope>
    <source>
        <strain evidence="13 14">F11</strain>
    </source>
</reference>
<dbReference type="GO" id="GO:0051537">
    <property type="term" value="F:2 iron, 2 sulfur cluster binding"/>
    <property type="evidence" value="ECO:0007669"/>
    <property type="project" value="UniProtKB-UniRule"/>
</dbReference>
<dbReference type="Pfam" id="PF16803">
    <property type="entry name" value="DRE2_N"/>
    <property type="match status" value="1"/>
</dbReference>
<dbReference type="HAMAP" id="MF_03115">
    <property type="entry name" value="Anamorsin"/>
    <property type="match status" value="1"/>
</dbReference>
<dbReference type="OrthoDB" id="311633at2759"/>
<keyword evidence="3 10" id="KW-0004">4Fe-4S</keyword>
<evidence type="ECO:0000256" key="10">
    <source>
        <dbReference type="HAMAP-Rule" id="MF_03115"/>
    </source>
</evidence>
<evidence type="ECO:0000313" key="13">
    <source>
        <dbReference type="EMBL" id="ROT38275.1"/>
    </source>
</evidence>
<evidence type="ECO:0000256" key="1">
    <source>
        <dbReference type="ARBA" id="ARBA00001966"/>
    </source>
</evidence>
<evidence type="ECO:0000259" key="11">
    <source>
        <dbReference type="Pfam" id="PF05093"/>
    </source>
</evidence>
<dbReference type="InterPro" id="IPR007785">
    <property type="entry name" value="Anamorsin"/>
</dbReference>
<dbReference type="GeneID" id="39583525"/>
<keyword evidence="9 10" id="KW-0496">Mitochondrion</keyword>
<feature type="binding site" evidence="10">
    <location>
        <position position="221"/>
    </location>
    <ligand>
        <name>[2Fe-2S] cluster</name>
        <dbReference type="ChEBI" id="CHEBI:190135"/>
    </ligand>
</feature>
<comment type="subcellular location">
    <subcellularLocation>
        <location evidence="10">Cytoplasm</location>
    </subcellularLocation>
    <subcellularLocation>
        <location evidence="10">Mitochondrion intermembrane space</location>
    </subcellularLocation>
</comment>
<comment type="domain">
    <text evidence="10">The twin Cx2C motifs are involved in the recognition by the mitochondrial MIA40-ERV1 disulfide relay system. The formation of 2 disulfide bonds in the Cx2C motifs through dithiol/disulfide exchange reactions effectively traps the protein in the mitochondrial intermembrane space.</text>
</comment>
<comment type="caution">
    <text evidence="10">Lacks conserved residue(s) required for the propagation of feature annotation.</text>
</comment>
<dbReference type="PANTHER" id="PTHR13273">
    <property type="entry name" value="ANAMORSIN"/>
    <property type="match status" value="1"/>
</dbReference>
<feature type="short sequence motif" description="Cx2C motif 2" evidence="10">
    <location>
        <begin position="293"/>
        <end position="296"/>
    </location>
</feature>
<dbReference type="GO" id="GO:0046872">
    <property type="term" value="F:metal ion binding"/>
    <property type="evidence" value="ECO:0007669"/>
    <property type="project" value="UniProtKB-KW"/>
</dbReference>
<keyword evidence="4 10" id="KW-0963">Cytoplasm</keyword>
<comment type="similarity">
    <text evidence="2 10">Belongs to the anamorsin family.</text>
</comment>
<dbReference type="Pfam" id="PF05093">
    <property type="entry name" value="CIAPIN1"/>
    <property type="match status" value="1"/>
</dbReference>
<comment type="cofactor">
    <cofactor evidence="1 10">
        <name>[4Fe-4S] cluster</name>
        <dbReference type="ChEBI" id="CHEBI:49883"/>
    </cofactor>
</comment>
<feature type="binding site" evidence="10">
    <location>
        <position position="293"/>
    </location>
    <ligand>
        <name>[4Fe-4S] cluster</name>
        <dbReference type="ChEBI" id="CHEBI:49883"/>
    </ligand>
</feature>
<dbReference type="InterPro" id="IPR046408">
    <property type="entry name" value="CIAPIN1"/>
</dbReference>
<dbReference type="GO" id="GO:0005758">
    <property type="term" value="C:mitochondrial intermembrane space"/>
    <property type="evidence" value="ECO:0007669"/>
    <property type="project" value="UniProtKB-SubCell"/>
</dbReference>
<comment type="domain">
    <text evidence="10">The C-terminal domain binds 2 Fe-S clusters but is otherwise mostly in an intrinsically disordered conformation.</text>
</comment>
<protein>
    <submittedName>
        <fullName evidence="13">Fe-S cluster assembly protein Dre2</fullName>
    </submittedName>
</protein>
<dbReference type="GO" id="GO:0051539">
    <property type="term" value="F:4 iron, 4 sulfur cluster binding"/>
    <property type="evidence" value="ECO:0007669"/>
    <property type="project" value="UniProtKB-KW"/>
</dbReference>
<proteinExistence type="inferred from homology"/>
<evidence type="ECO:0000256" key="5">
    <source>
        <dbReference type="ARBA" id="ARBA00022714"/>
    </source>
</evidence>
<comment type="cofactor">
    <cofactor evidence="10">
        <name>[2Fe-2S] cluster</name>
        <dbReference type="ChEBI" id="CHEBI:190135"/>
    </cofactor>
</comment>
<dbReference type="GO" id="GO:0016226">
    <property type="term" value="P:iron-sulfur cluster assembly"/>
    <property type="evidence" value="ECO:0007669"/>
    <property type="project" value="UniProtKB-UniRule"/>
</dbReference>
<gene>
    <name evidence="13" type="ORF">SODALDRAFT_379471</name>
</gene>
<keyword evidence="8 10" id="KW-0411">Iron-sulfur</keyword>
<dbReference type="Proteomes" id="UP000272025">
    <property type="component" value="Unassembled WGS sequence"/>
</dbReference>
<dbReference type="InterPro" id="IPR031838">
    <property type="entry name" value="Dre2_N"/>
</dbReference>
<feature type="domain" description="Fe-S cluster assembly protein Dre2 N-terminal" evidence="12">
    <location>
        <begin position="34"/>
        <end position="164"/>
    </location>
</feature>
<keyword evidence="5 10" id="KW-0001">2Fe-2S</keyword>
<feature type="domain" description="Anamorsin C-terminal" evidence="11">
    <location>
        <begin position="217"/>
        <end position="312"/>
    </location>
</feature>
<name>A0A3N2PUV4_SODAK</name>
<feature type="binding site" evidence="10">
    <location>
        <position position="232"/>
    </location>
    <ligand>
        <name>[2Fe-2S] cluster</name>
        <dbReference type="ChEBI" id="CHEBI:190135"/>
    </ligand>
</feature>
<feature type="binding site" evidence="10">
    <location>
        <position position="296"/>
    </location>
    <ligand>
        <name>[4Fe-4S] cluster</name>
        <dbReference type="ChEBI" id="CHEBI:49883"/>
    </ligand>
</feature>
<keyword evidence="14" id="KW-1185">Reference proteome</keyword>
<feature type="binding site" evidence="10">
    <location>
        <position position="235"/>
    </location>
    <ligand>
        <name>[2Fe-2S] cluster</name>
        <dbReference type="ChEBI" id="CHEBI:190135"/>
    </ligand>
</feature>
<organism evidence="13 14">
    <name type="scientific">Sodiomyces alkalinus (strain CBS 110278 / VKM F-3762 / F11)</name>
    <name type="common">Alkaliphilic filamentous fungus</name>
    <dbReference type="NCBI Taxonomy" id="1314773"/>
    <lineage>
        <taxon>Eukaryota</taxon>
        <taxon>Fungi</taxon>
        <taxon>Dikarya</taxon>
        <taxon>Ascomycota</taxon>
        <taxon>Pezizomycotina</taxon>
        <taxon>Sordariomycetes</taxon>
        <taxon>Hypocreomycetidae</taxon>
        <taxon>Glomerellales</taxon>
        <taxon>Plectosphaerellaceae</taxon>
        <taxon>Sodiomyces</taxon>
    </lineage>
</organism>
<dbReference type="GO" id="GO:0009055">
    <property type="term" value="F:electron transfer activity"/>
    <property type="evidence" value="ECO:0007669"/>
    <property type="project" value="UniProtKB-UniRule"/>
</dbReference>
<dbReference type="RefSeq" id="XP_028466081.1">
    <property type="nucleotide sequence ID" value="XM_028615048.1"/>
</dbReference>
<evidence type="ECO:0000259" key="12">
    <source>
        <dbReference type="Pfam" id="PF16803"/>
    </source>
</evidence>